<name>A0A024GK62_9STRA</name>
<dbReference type="STRING" id="65357.A0A024GK62"/>
<dbReference type="OrthoDB" id="6766775at2759"/>
<gene>
    <name evidence="5" type="ORF">BN9_082780</name>
</gene>
<dbReference type="Pfam" id="PF21773">
    <property type="entry name" value="ODAD1_CC"/>
    <property type="match status" value="2"/>
</dbReference>
<protein>
    <recommendedName>
        <fullName evidence="4">ODAD1 central coiled coil region domain-containing protein</fullName>
    </recommendedName>
</protein>
<feature type="compositionally biased region" description="Basic and acidic residues" evidence="3">
    <location>
        <begin position="529"/>
        <end position="539"/>
    </location>
</feature>
<dbReference type="AlphaFoldDB" id="A0A024GK62"/>
<comment type="caution">
    <text evidence="5">The sequence shown here is derived from an EMBL/GenBank/DDBJ whole genome shotgun (WGS) entry which is preliminary data.</text>
</comment>
<organism evidence="5 6">
    <name type="scientific">Albugo candida</name>
    <dbReference type="NCBI Taxonomy" id="65357"/>
    <lineage>
        <taxon>Eukaryota</taxon>
        <taxon>Sar</taxon>
        <taxon>Stramenopiles</taxon>
        <taxon>Oomycota</taxon>
        <taxon>Peronosporomycetes</taxon>
        <taxon>Albuginales</taxon>
        <taxon>Albuginaceae</taxon>
        <taxon>Albugo</taxon>
    </lineage>
</organism>
<evidence type="ECO:0000313" key="5">
    <source>
        <dbReference type="EMBL" id="CCI47271.1"/>
    </source>
</evidence>
<dbReference type="PANTHER" id="PTHR21694">
    <property type="entry name" value="COILED-COIL DOMAIN-CONTAINING PROTEIN 63"/>
    <property type="match status" value="1"/>
</dbReference>
<evidence type="ECO:0000259" key="4">
    <source>
        <dbReference type="Pfam" id="PF21773"/>
    </source>
</evidence>
<feature type="coiled-coil region" evidence="2">
    <location>
        <begin position="347"/>
        <end position="405"/>
    </location>
</feature>
<feature type="domain" description="ODAD1 central coiled coil region" evidence="4">
    <location>
        <begin position="126"/>
        <end position="260"/>
    </location>
</feature>
<feature type="region of interest" description="Disordered" evidence="3">
    <location>
        <begin position="1"/>
        <end position="31"/>
    </location>
</feature>
<proteinExistence type="predicted"/>
<feature type="compositionally biased region" description="Polar residues" evidence="3">
    <location>
        <begin position="1"/>
        <end position="19"/>
    </location>
</feature>
<dbReference type="PANTHER" id="PTHR21694:SF18">
    <property type="entry name" value="COILED-COIL DOMAIN-CONTAINING PROTEIN 63"/>
    <property type="match status" value="1"/>
</dbReference>
<feature type="domain" description="ODAD1 central coiled coil region" evidence="4">
    <location>
        <begin position="300"/>
        <end position="439"/>
    </location>
</feature>
<dbReference type="InParanoid" id="A0A024GK62"/>
<feature type="compositionally biased region" description="Polar residues" evidence="3">
    <location>
        <begin position="494"/>
        <end position="506"/>
    </location>
</feature>
<dbReference type="InterPro" id="IPR051876">
    <property type="entry name" value="ODA-DC/CCD"/>
</dbReference>
<dbReference type="Proteomes" id="UP000053237">
    <property type="component" value="Unassembled WGS sequence"/>
</dbReference>
<keyword evidence="1 2" id="KW-0175">Coiled coil</keyword>
<feature type="coiled-coil region" evidence="2">
    <location>
        <begin position="189"/>
        <end position="216"/>
    </location>
</feature>
<reference evidence="5 6" key="1">
    <citation type="submission" date="2012-05" db="EMBL/GenBank/DDBJ databases">
        <title>Recombination and specialization in a pathogen metapopulation.</title>
        <authorList>
            <person name="Gardiner A."/>
            <person name="Kemen E."/>
            <person name="Schultz-Larsen T."/>
            <person name="MacLean D."/>
            <person name="Van Oosterhout C."/>
            <person name="Jones J.D.G."/>
        </authorList>
    </citation>
    <scope>NUCLEOTIDE SEQUENCE [LARGE SCALE GENOMIC DNA]</scope>
    <source>
        <strain evidence="5 6">Ac Nc2</strain>
    </source>
</reference>
<evidence type="ECO:0000313" key="6">
    <source>
        <dbReference type="Proteomes" id="UP000053237"/>
    </source>
</evidence>
<sequence>MSSGIQTPRGSIANNTARSKNPRFLLSDGKLKSPTKLDSPFFRDRLHSVMQQGDNYAKKLDFEKRRNADLDACITRLQAMHKEAKVKLSKSSTQAPILLKKNCSLDKDTAKSSDNVTTSITQGRGIPILENRLDKLIVRYNDMCNSNRKMRDTVQSLRREKVQQHSIQVKLEREANQKQSETSKLTSAIQSAYEARDRANRQVEALEQQKLEEIRDFQFSWSERKAEIEQTRNIIPELTKMKLKKSPTRLNQEQQAVSSNQAYKENAISTDYENTSSRSTTGRNDTIPTGQLIAEKENELGRQTERLRTVEIGLAKVEKMTGLKSPEELARALTAAEEQNFSFFNMINELNAEMEALEIENHRLESMLELCKGAGGTEAHRMGLKQQLEGQIEKSKQKVLHFESRHAESSEIAEVLKSGALSILHKIGTSDEAFLQQLQSSGVTEENTIKLLGFIEHRIGELVNLHNITTGNYNSQNAMILMDSSRKFRGQKSAEGTNKAGTTQGVGQFRPRPPTANDFTESDTEEQDDRPYKITDISKRKSRAKK</sequence>
<evidence type="ECO:0000256" key="3">
    <source>
        <dbReference type="SAM" id="MobiDB-lite"/>
    </source>
</evidence>
<evidence type="ECO:0000256" key="1">
    <source>
        <dbReference type="ARBA" id="ARBA00023054"/>
    </source>
</evidence>
<keyword evidence="6" id="KW-1185">Reference proteome</keyword>
<dbReference type="EMBL" id="CAIX01000161">
    <property type="protein sequence ID" value="CCI47271.1"/>
    <property type="molecule type" value="Genomic_DNA"/>
</dbReference>
<evidence type="ECO:0000256" key="2">
    <source>
        <dbReference type="SAM" id="Coils"/>
    </source>
</evidence>
<dbReference type="InterPro" id="IPR049258">
    <property type="entry name" value="ODAD1_CC"/>
</dbReference>
<feature type="region of interest" description="Disordered" evidence="3">
    <location>
        <begin position="488"/>
        <end position="546"/>
    </location>
</feature>
<accession>A0A024GK62</accession>